<comment type="caution">
    <text evidence="3">The sequence shown here is derived from an EMBL/GenBank/DDBJ whole genome shotgun (WGS) entry which is preliminary data.</text>
</comment>
<dbReference type="EMBL" id="JAUZMY010000045">
    <property type="protein sequence ID" value="MEE2041248.1"/>
    <property type="molecule type" value="Genomic_DNA"/>
</dbReference>
<evidence type="ECO:0000256" key="1">
    <source>
        <dbReference type="SAM" id="Coils"/>
    </source>
</evidence>
<sequence length="567" mass="62563">MAVDYEIDLDALLITHHGDPVGRIPIIGYIRVSTAREDMISPEMQADAVNAWAASTGRRIVLWVADLDLSGRTLAKRQISGIIDSIATRSAVDGARQVGVRTFDRFGRNRADNAMNLSRLERAGGQLLSATEQVDAATAIGRFARGMLFEVAALKSDLIGEGWREVHAYRLARGLPHTGAAKFGYDRLGRIKFGDKYVVDPDDPEERYALGDLSPQLGRMFMESAEGAPTMHLVKWLLEGRIPSVLGNVDNWSNNAVLSILDSGFGCGYIIAHNPKCESHEPDGAGNCKNRVELPGAQPHVFADDNERDDVWDAYKNRRQQGKKLGPRAKEAKYEATGLMRCRWCHRSMSAIPSLGHDHPPNWRCLASLNGACPGRQVHDSPVQVSGRQVLYALWSLITSERDRLAEIAEATEAHNPTSAPATDAAADVQKIQADILDTRRRLDALTEAYAEGDIPADSYRRTRDKHQAREAELAAQLAEAKQARTRGPEDHVAIMGTLIEEWPTLAAWTRNAILRDLVAQAEVWRVSSDEAWIRVTTAWGTAHLYPAAGRLTSDQVRVLRDARVLA</sequence>
<dbReference type="SUPFAM" id="SSF53041">
    <property type="entry name" value="Resolvase-like"/>
    <property type="match status" value="1"/>
</dbReference>
<organism evidence="3 4">
    <name type="scientific">Nocardiopsis codii</name>
    <dbReference type="NCBI Taxonomy" id="3065942"/>
    <lineage>
        <taxon>Bacteria</taxon>
        <taxon>Bacillati</taxon>
        <taxon>Actinomycetota</taxon>
        <taxon>Actinomycetes</taxon>
        <taxon>Streptosporangiales</taxon>
        <taxon>Nocardiopsidaceae</taxon>
        <taxon>Nocardiopsis</taxon>
    </lineage>
</organism>
<dbReference type="Proteomes" id="UP001356095">
    <property type="component" value="Unassembled WGS sequence"/>
</dbReference>
<dbReference type="SMART" id="SM00857">
    <property type="entry name" value="Resolvase"/>
    <property type="match status" value="1"/>
</dbReference>
<gene>
    <name evidence="3" type="ORF">Q8791_28890</name>
</gene>
<accession>A0ABU7KGB1</accession>
<dbReference type="InterPro" id="IPR006119">
    <property type="entry name" value="Resolv_N"/>
</dbReference>
<evidence type="ECO:0000313" key="4">
    <source>
        <dbReference type="Proteomes" id="UP001356095"/>
    </source>
</evidence>
<name>A0ABU7KGB1_9ACTN</name>
<proteinExistence type="predicted"/>
<evidence type="ECO:0000259" key="2">
    <source>
        <dbReference type="SMART" id="SM00857"/>
    </source>
</evidence>
<dbReference type="RefSeq" id="WP_330095009.1">
    <property type="nucleotide sequence ID" value="NZ_JAUZMY010000045.1"/>
</dbReference>
<dbReference type="InterPro" id="IPR036162">
    <property type="entry name" value="Resolvase-like_N_sf"/>
</dbReference>
<keyword evidence="4" id="KW-1185">Reference proteome</keyword>
<keyword evidence="1" id="KW-0175">Coiled coil</keyword>
<dbReference type="PANTHER" id="PTHR30461:SF23">
    <property type="entry name" value="DNA RECOMBINASE-RELATED"/>
    <property type="match status" value="1"/>
</dbReference>
<dbReference type="CDD" id="cd00338">
    <property type="entry name" value="Ser_Recombinase"/>
    <property type="match status" value="1"/>
</dbReference>
<dbReference type="PANTHER" id="PTHR30461">
    <property type="entry name" value="DNA-INVERTASE FROM LAMBDOID PROPHAGE"/>
    <property type="match status" value="1"/>
</dbReference>
<dbReference type="Gene3D" id="3.40.50.1390">
    <property type="entry name" value="Resolvase, N-terminal catalytic domain"/>
    <property type="match status" value="1"/>
</dbReference>
<evidence type="ECO:0000313" key="3">
    <source>
        <dbReference type="EMBL" id="MEE2041248.1"/>
    </source>
</evidence>
<dbReference type="InterPro" id="IPR050639">
    <property type="entry name" value="SSR_resolvase"/>
</dbReference>
<dbReference type="Pfam" id="PF00239">
    <property type="entry name" value="Resolvase"/>
    <property type="match status" value="1"/>
</dbReference>
<reference evidence="3 4" key="1">
    <citation type="submission" date="2023-08" db="EMBL/GenBank/DDBJ databases">
        <authorList>
            <person name="Girao M."/>
            <person name="Carvalho M.F."/>
        </authorList>
    </citation>
    <scope>NUCLEOTIDE SEQUENCE [LARGE SCALE GENOMIC DNA]</scope>
    <source>
        <strain evidence="3 4">CT-R113</strain>
    </source>
</reference>
<feature type="domain" description="Resolvase/invertase-type recombinase catalytic" evidence="2">
    <location>
        <begin position="26"/>
        <end position="176"/>
    </location>
</feature>
<protein>
    <submittedName>
        <fullName evidence="3">Recombinase family protein</fullName>
    </submittedName>
</protein>
<feature type="coiled-coil region" evidence="1">
    <location>
        <begin position="429"/>
        <end position="484"/>
    </location>
</feature>